<feature type="coiled-coil region" evidence="1">
    <location>
        <begin position="172"/>
        <end position="199"/>
    </location>
</feature>
<evidence type="ECO:0000313" key="4">
    <source>
        <dbReference type="Proteomes" id="UP000284892"/>
    </source>
</evidence>
<dbReference type="EMBL" id="RAQJ01000001">
    <property type="protein sequence ID" value="RKE98949.1"/>
    <property type="molecule type" value="Genomic_DNA"/>
</dbReference>
<dbReference type="OrthoDB" id="1159788at2"/>
<dbReference type="RefSeq" id="WP_120200129.1">
    <property type="nucleotide sequence ID" value="NZ_RAQJ01000001.1"/>
</dbReference>
<protein>
    <submittedName>
        <fullName evidence="3">Uncharacterized protein</fullName>
    </submittedName>
</protein>
<dbReference type="InterPro" id="IPR045749">
    <property type="entry name" value="DUF6090"/>
</dbReference>
<keyword evidence="2" id="KW-0472">Membrane</keyword>
<keyword evidence="1" id="KW-0175">Coiled coil</keyword>
<organism evidence="3 4">
    <name type="scientific">Ichthyenterobacterium magnum</name>
    <dbReference type="NCBI Taxonomy" id="1230530"/>
    <lineage>
        <taxon>Bacteria</taxon>
        <taxon>Pseudomonadati</taxon>
        <taxon>Bacteroidota</taxon>
        <taxon>Flavobacteriia</taxon>
        <taxon>Flavobacteriales</taxon>
        <taxon>Flavobacteriaceae</taxon>
        <taxon>Ichthyenterobacterium</taxon>
    </lineage>
</organism>
<keyword evidence="2" id="KW-1133">Transmembrane helix</keyword>
<gene>
    <name evidence="3" type="ORF">BXY80_1044</name>
</gene>
<accession>A0A420DXK6</accession>
<dbReference type="Pfam" id="PF19578">
    <property type="entry name" value="DUF6090"/>
    <property type="match status" value="1"/>
</dbReference>
<comment type="caution">
    <text evidence="3">The sequence shown here is derived from an EMBL/GenBank/DDBJ whole genome shotgun (WGS) entry which is preliminary data.</text>
</comment>
<evidence type="ECO:0000256" key="2">
    <source>
        <dbReference type="SAM" id="Phobius"/>
    </source>
</evidence>
<dbReference type="Proteomes" id="UP000284892">
    <property type="component" value="Unassembled WGS sequence"/>
</dbReference>
<keyword evidence="2" id="KW-0812">Transmembrane</keyword>
<evidence type="ECO:0000256" key="1">
    <source>
        <dbReference type="SAM" id="Coils"/>
    </source>
</evidence>
<dbReference type="AlphaFoldDB" id="A0A420DXK6"/>
<evidence type="ECO:0000313" key="3">
    <source>
        <dbReference type="EMBL" id="RKE98949.1"/>
    </source>
</evidence>
<reference evidence="3 4" key="1">
    <citation type="submission" date="2018-09" db="EMBL/GenBank/DDBJ databases">
        <title>Genomic Encyclopedia of Archaeal and Bacterial Type Strains, Phase II (KMG-II): from individual species to whole genera.</title>
        <authorList>
            <person name="Goeker M."/>
        </authorList>
    </citation>
    <scope>NUCLEOTIDE SEQUENCE [LARGE SCALE GENOMIC DNA]</scope>
    <source>
        <strain evidence="3 4">DSM 26283</strain>
    </source>
</reference>
<proteinExistence type="predicted"/>
<name>A0A420DXK6_9FLAO</name>
<feature type="transmembrane region" description="Helical" evidence="2">
    <location>
        <begin position="21"/>
        <end position="42"/>
    </location>
</feature>
<sequence length="230" mass="26945">MIKFFRSIRKNLLSEGNTKSYFKYAIGEIVLVVIGILIALSINNWSANKKSSHDKEVVISKIKDEIFNNSEQLDLAMLVNHRILKAYKDYKTIYNGDLSELITTPKKLAKFQKNYPKFFRIKDSIQLDNGLYHYSGGTFVELEIPDITSIAWETTRTINITNEFDYNCLYQLESMYNLQERLQREVDKAAEALQREEMEDLIRILEIMSQLDLQLKTNYDEMLQTINNCK</sequence>
<keyword evidence="4" id="KW-1185">Reference proteome</keyword>